<organism evidence="4 5">
    <name type="scientific">Thermanaerosceptrum fracticalcis</name>
    <dbReference type="NCBI Taxonomy" id="1712410"/>
    <lineage>
        <taxon>Bacteria</taxon>
        <taxon>Bacillati</taxon>
        <taxon>Bacillota</taxon>
        <taxon>Clostridia</taxon>
        <taxon>Eubacteriales</taxon>
        <taxon>Peptococcaceae</taxon>
        <taxon>Thermanaerosceptrum</taxon>
    </lineage>
</organism>
<reference evidence="4 5" key="1">
    <citation type="journal article" date="2019" name="Front. Microbiol.">
        <title>Thermoanaerosceptrum fracticalcis gen. nov. sp. nov., a Novel Fumarate-Fermenting Microorganism From a Deep Fractured Carbonate Aquifer of the US Great Basin.</title>
        <authorList>
            <person name="Hamilton-Brehm S.D."/>
            <person name="Stewart L.E."/>
            <person name="Zavarin M."/>
            <person name="Caldwell M."/>
            <person name="Lawson P.A."/>
            <person name="Onstott T.C."/>
            <person name="Grzymski J."/>
            <person name="Neveux I."/>
            <person name="Lollar B.S."/>
            <person name="Russell C.E."/>
            <person name="Moser D.P."/>
        </authorList>
    </citation>
    <scope>NUCLEOTIDE SEQUENCE [LARGE SCALE GENOMIC DNA]</scope>
    <source>
        <strain evidence="4 5">DRI-13</strain>
    </source>
</reference>
<evidence type="ECO:0000313" key="4">
    <source>
        <dbReference type="EMBL" id="QNB45002.1"/>
    </source>
</evidence>
<dbReference type="EMBL" id="CP045798">
    <property type="protein sequence ID" value="QNB45002.1"/>
    <property type="molecule type" value="Genomic_DNA"/>
</dbReference>
<evidence type="ECO:0000259" key="3">
    <source>
        <dbReference type="PROSITE" id="PS50977"/>
    </source>
</evidence>
<protein>
    <submittedName>
        <fullName evidence="4">TetR family transcriptional regulator</fullName>
    </submittedName>
</protein>
<dbReference type="PROSITE" id="PS50977">
    <property type="entry name" value="HTH_TETR_2"/>
    <property type="match status" value="1"/>
</dbReference>
<proteinExistence type="predicted"/>
<dbReference type="Proteomes" id="UP000515847">
    <property type="component" value="Chromosome"/>
</dbReference>
<dbReference type="PANTHER" id="PTHR30055:SF226">
    <property type="entry name" value="HTH-TYPE TRANSCRIPTIONAL REGULATOR PKSA"/>
    <property type="match status" value="1"/>
</dbReference>
<dbReference type="Pfam" id="PF00440">
    <property type="entry name" value="TetR_N"/>
    <property type="match status" value="1"/>
</dbReference>
<keyword evidence="1 2" id="KW-0238">DNA-binding</keyword>
<dbReference type="InterPro" id="IPR009057">
    <property type="entry name" value="Homeodomain-like_sf"/>
</dbReference>
<feature type="DNA-binding region" description="H-T-H motif" evidence="2">
    <location>
        <begin position="30"/>
        <end position="49"/>
    </location>
</feature>
<dbReference type="RefSeq" id="WP_034424603.1">
    <property type="nucleotide sequence ID" value="NZ_CP045798.1"/>
</dbReference>
<dbReference type="PANTHER" id="PTHR30055">
    <property type="entry name" value="HTH-TYPE TRANSCRIPTIONAL REGULATOR RUTR"/>
    <property type="match status" value="1"/>
</dbReference>
<evidence type="ECO:0000313" key="5">
    <source>
        <dbReference type="Proteomes" id="UP000515847"/>
    </source>
</evidence>
<dbReference type="GO" id="GO:0003700">
    <property type="term" value="F:DNA-binding transcription factor activity"/>
    <property type="evidence" value="ECO:0007669"/>
    <property type="project" value="TreeGrafter"/>
</dbReference>
<dbReference type="Gene3D" id="1.10.10.60">
    <property type="entry name" value="Homeodomain-like"/>
    <property type="match status" value="1"/>
</dbReference>
<keyword evidence="5" id="KW-1185">Reference proteome</keyword>
<dbReference type="InterPro" id="IPR001647">
    <property type="entry name" value="HTH_TetR"/>
</dbReference>
<dbReference type="Gene3D" id="1.10.357.10">
    <property type="entry name" value="Tetracycline Repressor, domain 2"/>
    <property type="match status" value="1"/>
</dbReference>
<feature type="domain" description="HTH tetR-type" evidence="3">
    <location>
        <begin position="7"/>
        <end position="67"/>
    </location>
</feature>
<dbReference type="SUPFAM" id="SSF46689">
    <property type="entry name" value="Homeodomain-like"/>
    <property type="match status" value="1"/>
</dbReference>
<dbReference type="SUPFAM" id="SSF48498">
    <property type="entry name" value="Tetracyclin repressor-like, C-terminal domain"/>
    <property type="match status" value="1"/>
</dbReference>
<accession>A0A7G6DYU8</accession>
<dbReference type="InterPro" id="IPR036271">
    <property type="entry name" value="Tet_transcr_reg_TetR-rel_C_sf"/>
</dbReference>
<sequence length="192" mass="21889">MQAAAKFSQAQKILDAAYECLATRGYAQVSLRDIAQKAGVVLSQLNYYYGSKQGLFIEVVNMMTKKYLARFEEYLKEGTTPQEKMASLKRFFQEMLNNDPGLFRIFYDLTGLALWSPVFSSLLRKLFRELSQKIEEYILIQTLPGENFRGYSSHNIARMILGAMYGTAIQVLLDPGEENLEDSINAIQLILE</sequence>
<dbReference type="OrthoDB" id="9785164at2"/>
<evidence type="ECO:0000256" key="1">
    <source>
        <dbReference type="ARBA" id="ARBA00023125"/>
    </source>
</evidence>
<dbReference type="InterPro" id="IPR050109">
    <property type="entry name" value="HTH-type_TetR-like_transc_reg"/>
</dbReference>
<name>A0A7G6DYU8_THEFR</name>
<dbReference type="GO" id="GO:0000976">
    <property type="term" value="F:transcription cis-regulatory region binding"/>
    <property type="evidence" value="ECO:0007669"/>
    <property type="project" value="TreeGrafter"/>
</dbReference>
<dbReference type="KEGG" id="tfr:BR63_00890"/>
<evidence type="ECO:0000256" key="2">
    <source>
        <dbReference type="PROSITE-ProRule" id="PRU00335"/>
    </source>
</evidence>
<dbReference type="PRINTS" id="PR00455">
    <property type="entry name" value="HTHTETR"/>
</dbReference>
<dbReference type="AlphaFoldDB" id="A0A7G6DYU8"/>
<gene>
    <name evidence="4" type="ORF">BR63_00890</name>
</gene>